<feature type="domain" description="PKD" evidence="2">
    <location>
        <begin position="210"/>
        <end position="277"/>
    </location>
</feature>
<dbReference type="PROSITE" id="PS50093">
    <property type="entry name" value="PKD"/>
    <property type="match status" value="2"/>
</dbReference>
<organism evidence="3 4">
    <name type="scientific">Hoylesella marshii DSM 16973 = JCM 13450</name>
    <dbReference type="NCBI Taxonomy" id="862515"/>
    <lineage>
        <taxon>Bacteria</taxon>
        <taxon>Pseudomonadati</taxon>
        <taxon>Bacteroidota</taxon>
        <taxon>Bacteroidia</taxon>
        <taxon>Bacteroidales</taxon>
        <taxon>Prevotellaceae</taxon>
        <taxon>Hoylesella</taxon>
    </lineage>
</organism>
<dbReference type="SUPFAM" id="SSF49299">
    <property type="entry name" value="PKD domain"/>
    <property type="match status" value="2"/>
</dbReference>
<dbReference type="InterPro" id="IPR000601">
    <property type="entry name" value="PKD_dom"/>
</dbReference>
<dbReference type="InterPro" id="IPR022409">
    <property type="entry name" value="PKD/Chitinase_dom"/>
</dbReference>
<dbReference type="InterPro" id="IPR035986">
    <property type="entry name" value="PKD_dom_sf"/>
</dbReference>
<evidence type="ECO:0000256" key="1">
    <source>
        <dbReference type="SAM" id="SignalP"/>
    </source>
</evidence>
<feature type="domain" description="PKD" evidence="2">
    <location>
        <begin position="307"/>
        <end position="358"/>
    </location>
</feature>
<dbReference type="Gene3D" id="2.60.40.10">
    <property type="entry name" value="Immunoglobulins"/>
    <property type="match status" value="2"/>
</dbReference>
<dbReference type="CDD" id="cd00146">
    <property type="entry name" value="PKD"/>
    <property type="match status" value="2"/>
</dbReference>
<dbReference type="InterPro" id="IPR013783">
    <property type="entry name" value="Ig-like_fold"/>
</dbReference>
<proteinExistence type="predicted"/>
<sequence length="645" mass="70670">MKRTLLLLFVFCTVSVYGQTLKANFYAQEAMKTYYKMGWDSQEEAATWTYQRTNASATWSLWQQPRVKGMKPFSSIDEASQYSLGIPYAESMQNETATSPEITVEPNSQCEFYSCFSGGLLVFARWTLSVKDVEAGTTTLLLDAFRWAQEQGYTGPNWIKFRLDLSAYAGKKVQFSFNYKGQGGEDVLIDGFRLMQLDNSADAYVSINTEQKVHFVNTSEGAITTYTWTFPGGTPATSSEKNPEVTYARAGSYPVTLTVADANGSQTLTRDAYVRVTGVAPKALIGVPEEAYLSPFTACFVPLNVPVRFKDLSDGRPSEWIWTFTGTDITRSTDRNPVVTYLRKGVYSVGLRTTNDTGTDQDILQNAIQAGGEQYVWNIKPEENDKLVKLSMGWYGNYAGSNWLGMKEFAEYFKAPLAAAEIKSVDIYFASVTTVSPDAMITVSVKTPDGKGMPGTSLASASLKASQLVFVAGDLKPTSFTFASPVKVSGEFFITVDGMPNNTSGSSADDIAILCHRRNEGELCTAFHLLADEDENHQPTGTYTWFRNTDDPLSMALCPLLSYDVAATGIESASASSTAQEMSFDGETLTLRGSVDAVQIYGINGESVLSLLHPASTISLRHLPAGIYVIKATYGNKTAMQKIVK</sequence>
<evidence type="ECO:0000259" key="2">
    <source>
        <dbReference type="PROSITE" id="PS50093"/>
    </source>
</evidence>
<accession>E0NSE0</accession>
<dbReference type="HOGENOM" id="CLU_424441_0_0_10"/>
<gene>
    <name evidence="3" type="ORF">HMPREF0658_1091</name>
</gene>
<dbReference type="SMART" id="SM00089">
    <property type="entry name" value="PKD"/>
    <property type="match status" value="2"/>
</dbReference>
<dbReference type="OrthoDB" id="1489094at2"/>
<dbReference type="EMBL" id="AEEI01000035">
    <property type="protein sequence ID" value="EFM01996.1"/>
    <property type="molecule type" value="Genomic_DNA"/>
</dbReference>
<dbReference type="Proteomes" id="UP000004394">
    <property type="component" value="Unassembled WGS sequence"/>
</dbReference>
<dbReference type="Pfam" id="PF18911">
    <property type="entry name" value="PKD_4"/>
    <property type="match status" value="1"/>
</dbReference>
<dbReference type="Pfam" id="PF00801">
    <property type="entry name" value="PKD"/>
    <property type="match status" value="1"/>
</dbReference>
<dbReference type="NCBIfam" id="TIGR04183">
    <property type="entry name" value="Por_Secre_tail"/>
    <property type="match status" value="1"/>
</dbReference>
<dbReference type="AlphaFoldDB" id="E0NSE0"/>
<dbReference type="BioCyc" id="PMAR862515-HMP:GMOO-1108-MONOMER"/>
<comment type="caution">
    <text evidence="3">The sequence shown here is derived from an EMBL/GenBank/DDBJ whole genome shotgun (WGS) entry which is preliminary data.</text>
</comment>
<evidence type="ECO:0000313" key="3">
    <source>
        <dbReference type="EMBL" id="EFM01996.1"/>
    </source>
</evidence>
<dbReference type="InterPro" id="IPR026444">
    <property type="entry name" value="Secre_tail"/>
</dbReference>
<reference evidence="3" key="1">
    <citation type="submission" date="2010-07" db="EMBL/GenBank/DDBJ databases">
        <authorList>
            <person name="Muzny D."/>
            <person name="Qin X."/>
            <person name="Deng J."/>
            <person name="Jiang H."/>
            <person name="Liu Y."/>
            <person name="Qu J."/>
            <person name="Song X.-Z."/>
            <person name="Zhang L."/>
            <person name="Thornton R."/>
            <person name="Coyle M."/>
            <person name="Francisco L."/>
            <person name="Jackson L."/>
            <person name="Javaid M."/>
            <person name="Korchina V."/>
            <person name="Kovar C."/>
            <person name="Mata R."/>
            <person name="Mathew T."/>
            <person name="Ngo R."/>
            <person name="Nguyen L."/>
            <person name="Nguyen N."/>
            <person name="Okwuonu G."/>
            <person name="Ongeri F."/>
            <person name="Pham C."/>
            <person name="Simmons D."/>
            <person name="Wilczek-Boney K."/>
            <person name="Hale W."/>
            <person name="Jakkamsetti A."/>
            <person name="Pham P."/>
            <person name="Ruth R."/>
            <person name="San Lucas F."/>
            <person name="Warren J."/>
            <person name="Zhang J."/>
            <person name="Zhao Z."/>
            <person name="Zhou C."/>
            <person name="Zhu D."/>
            <person name="Lee S."/>
            <person name="Bess C."/>
            <person name="Blankenburg K."/>
            <person name="Forbes L."/>
            <person name="Fu Q."/>
            <person name="Gubbala S."/>
            <person name="Hirani K."/>
            <person name="Jayaseelan J.C."/>
            <person name="Lara F."/>
            <person name="Munidasa M."/>
            <person name="Palculict T."/>
            <person name="Patil S."/>
            <person name="Pu L.-L."/>
            <person name="Saada N."/>
            <person name="Tang L."/>
            <person name="Weissenberger G."/>
            <person name="Zhu Y."/>
            <person name="Hemphill L."/>
            <person name="Shang Y."/>
            <person name="Youmans B."/>
            <person name="Ayvaz T."/>
            <person name="Ross M."/>
            <person name="Santibanez J."/>
            <person name="Aqrawi P."/>
            <person name="Gross S."/>
            <person name="Joshi V."/>
            <person name="Fowler G."/>
            <person name="Nazareth L."/>
            <person name="Reid J."/>
            <person name="Worley K."/>
            <person name="Petrosino J."/>
            <person name="Highlander S."/>
            <person name="Gibbs R."/>
        </authorList>
    </citation>
    <scope>NUCLEOTIDE SEQUENCE [LARGE SCALE GENOMIC DNA]</scope>
    <source>
        <strain evidence="3">DSM 16973</strain>
    </source>
</reference>
<evidence type="ECO:0000313" key="4">
    <source>
        <dbReference type="Proteomes" id="UP000004394"/>
    </source>
</evidence>
<feature type="chain" id="PRO_5003138294" evidence="1">
    <location>
        <begin position="19"/>
        <end position="645"/>
    </location>
</feature>
<dbReference type="STRING" id="862515.HMPREF0658_1091"/>
<keyword evidence="1" id="KW-0732">Signal</keyword>
<protein>
    <submittedName>
        <fullName evidence="3">PKD domain protein</fullName>
    </submittedName>
</protein>
<name>E0NSE0_9BACT</name>
<dbReference type="RefSeq" id="WP_006949062.1">
    <property type="nucleotide sequence ID" value="NZ_BAJI01000043.1"/>
</dbReference>
<keyword evidence="4" id="KW-1185">Reference proteome</keyword>
<feature type="signal peptide" evidence="1">
    <location>
        <begin position="1"/>
        <end position="18"/>
    </location>
</feature>
<dbReference type="eggNOG" id="COG3291">
    <property type="taxonomic scope" value="Bacteria"/>
</dbReference>